<gene>
    <name evidence="2" type="ORF">PUND_13384</name>
</gene>
<evidence type="ECO:0000313" key="2">
    <source>
        <dbReference type="EMBL" id="ERG60161.1"/>
    </source>
</evidence>
<keyword evidence="3" id="KW-1185">Reference proteome</keyword>
<evidence type="ECO:0000313" key="3">
    <source>
        <dbReference type="Proteomes" id="UP000016534"/>
    </source>
</evidence>
<proteinExistence type="predicted"/>
<keyword evidence="1" id="KW-0472">Membrane</keyword>
<feature type="transmembrane region" description="Helical" evidence="1">
    <location>
        <begin position="50"/>
        <end position="75"/>
    </location>
</feature>
<accession>A0ABP2XX50</accession>
<name>A0ABP2XX50_9GAMM</name>
<dbReference type="EMBL" id="AHCF02000032">
    <property type="protein sequence ID" value="ERG60161.1"/>
    <property type="molecule type" value="Genomic_DNA"/>
</dbReference>
<keyword evidence="1" id="KW-1133">Transmembrane helix</keyword>
<organism evidence="2 3">
    <name type="scientific">Pseudoalteromonas undina</name>
    <dbReference type="NCBI Taxonomy" id="43660"/>
    <lineage>
        <taxon>Bacteria</taxon>
        <taxon>Pseudomonadati</taxon>
        <taxon>Pseudomonadota</taxon>
        <taxon>Gammaproteobacteria</taxon>
        <taxon>Alteromonadales</taxon>
        <taxon>Pseudoalteromonadaceae</taxon>
        <taxon>Pseudoalteromonas</taxon>
    </lineage>
</organism>
<reference evidence="2" key="2">
    <citation type="submission" date="2013-04" db="EMBL/GenBank/DDBJ databases">
        <title>Genome sequence of Pseudoalteromonas undina.</title>
        <authorList>
            <person name="Xie B.-B."/>
            <person name="Rong J.-C."/>
            <person name="Qin Q.-L."/>
            <person name="Shu Y.-L."/>
            <person name="Zhang Y.-Z."/>
        </authorList>
    </citation>
    <scope>NUCLEOTIDE SEQUENCE</scope>
    <source>
        <strain evidence="2">NCIMB 2128</strain>
    </source>
</reference>
<sequence length="102" mass="11381">MLIHINKSHLQVGTINSRDFINTVVSLLPTSIHRSNINSMLAAASYFPDFVIYGIYSGRLLLVIIMIILVASVLIKLIQVDTMIKGLSFAFIVNKLIVMLCF</sequence>
<dbReference type="Proteomes" id="UP000016534">
    <property type="component" value="Unassembled WGS sequence"/>
</dbReference>
<keyword evidence="1" id="KW-0812">Transmembrane</keyword>
<reference evidence="2" key="1">
    <citation type="journal article" date="2012" name="J. Bacteriol.">
        <title>Genome sequences of type strains of seven species of the marine bacterium Pseudoalteromonas.</title>
        <authorList>
            <person name="Xie B.B."/>
            <person name="Shu Y.L."/>
            <person name="Qin Q.L."/>
            <person name="Rong J.C."/>
            <person name="Zhang X.Y."/>
            <person name="Chen X.L."/>
            <person name="Shi M."/>
            <person name="He H.L."/>
            <person name="Zhou B.C."/>
            <person name="Zhang Y.Z."/>
        </authorList>
    </citation>
    <scope>NUCLEOTIDE SEQUENCE [LARGE SCALE GENOMIC DNA]</scope>
    <source>
        <strain evidence="2">NCIMB 2128</strain>
    </source>
</reference>
<protein>
    <submittedName>
        <fullName evidence="2">Uncharacterized protein</fullName>
    </submittedName>
</protein>
<evidence type="ECO:0000256" key="1">
    <source>
        <dbReference type="SAM" id="Phobius"/>
    </source>
</evidence>
<comment type="caution">
    <text evidence="2">The sequence shown here is derived from an EMBL/GenBank/DDBJ whole genome shotgun (WGS) entry which is preliminary data.</text>
</comment>